<evidence type="ECO:0000256" key="1">
    <source>
        <dbReference type="SAM" id="Phobius"/>
    </source>
</evidence>
<dbReference type="AlphaFoldDB" id="A0A437QVD9"/>
<accession>A0A437QVD9</accession>
<keyword evidence="3" id="KW-1185">Reference proteome</keyword>
<dbReference type="Pfam" id="PF09839">
    <property type="entry name" value="DUF2066"/>
    <property type="match status" value="1"/>
</dbReference>
<evidence type="ECO:0000313" key="2">
    <source>
        <dbReference type="EMBL" id="RVU38491.1"/>
    </source>
</evidence>
<organism evidence="2 3">
    <name type="scientific">Hwanghaeella grinnelliae</name>
    <dbReference type="NCBI Taxonomy" id="2500179"/>
    <lineage>
        <taxon>Bacteria</taxon>
        <taxon>Pseudomonadati</taxon>
        <taxon>Pseudomonadota</taxon>
        <taxon>Alphaproteobacteria</taxon>
        <taxon>Rhodospirillales</taxon>
        <taxon>Rhodospirillaceae</taxon>
        <taxon>Hwanghaeella</taxon>
    </lineage>
</organism>
<comment type="caution">
    <text evidence="2">The sequence shown here is derived from an EMBL/GenBank/DDBJ whole genome shotgun (WGS) entry which is preliminary data.</text>
</comment>
<proteinExistence type="predicted"/>
<dbReference type="Proteomes" id="UP000287447">
    <property type="component" value="Unassembled WGS sequence"/>
</dbReference>
<gene>
    <name evidence="2" type="ORF">EOI86_04195</name>
</gene>
<sequence>MSARCGHVCRRCWSSRRLLWQPPVLTSIKAFQKSCGTILIDMRFAIKRHRSHSLIRNGRLAPFAVLSAVLLAFSIVLSQTPAVAQQSDIFAVAAFPVDETAANEVKAKEQAVSQGSLQALQMLLQRLTLEQDWPRLPTVGQDRIDNYIRGISFANEKIGGGRYLADVTYRFVPEAVRKLLTDASIPYSETESRPMVVVPVMQISDGALLWDEGNTWLSGWVEAELPAGLLPIVVPLGDLADVAAIGVRQALGGEPEALGRIAAKYGAGGVLVAVARPGQVQGGGESLDVRVSAYGPGWDGTSFSQSYTSSGATEQLPFYKAAAESISRSLLVQWKEANLIRFGEGTQSLQVFVPVSGLRDWLSVRDRLAQVATVRDTVIGRLSMTEAEVDIRYIGDLSRLQLALSQQKLSLAQDPLDGRWRLTTTP</sequence>
<reference evidence="3" key="1">
    <citation type="submission" date="2019-01" db="EMBL/GenBank/DDBJ databases">
        <title>Gri0909 isolated from a small marine red alga.</title>
        <authorList>
            <person name="Kim J."/>
            <person name="Jeong S.E."/>
            <person name="Jeon C.O."/>
        </authorList>
    </citation>
    <scope>NUCLEOTIDE SEQUENCE [LARGE SCALE GENOMIC DNA]</scope>
    <source>
        <strain evidence="3">Gri0909</strain>
    </source>
</reference>
<keyword evidence="1" id="KW-0812">Transmembrane</keyword>
<evidence type="ECO:0000313" key="3">
    <source>
        <dbReference type="Proteomes" id="UP000287447"/>
    </source>
</evidence>
<keyword evidence="1" id="KW-0472">Membrane</keyword>
<name>A0A437QVD9_9PROT</name>
<feature type="transmembrane region" description="Helical" evidence="1">
    <location>
        <begin position="60"/>
        <end position="77"/>
    </location>
</feature>
<dbReference type="EMBL" id="SADE01000001">
    <property type="protein sequence ID" value="RVU38491.1"/>
    <property type="molecule type" value="Genomic_DNA"/>
</dbReference>
<dbReference type="InterPro" id="IPR018642">
    <property type="entry name" value="DUF2066"/>
</dbReference>
<keyword evidence="1" id="KW-1133">Transmembrane helix</keyword>
<protein>
    <submittedName>
        <fullName evidence="2">DUF2066 domain-containing protein</fullName>
    </submittedName>
</protein>